<sequence length="76" mass="8617">MDPLTAMFTSLAHKDLPLLEYAFNDVRRRCDNYHHPVDLPDTTGLSWREAIIQCLESPALIQSTARPRAQPTISPL</sequence>
<proteinExistence type="predicted"/>
<dbReference type="EMBL" id="JAMKFB020000010">
    <property type="protein sequence ID" value="KAL0182313.1"/>
    <property type="molecule type" value="Genomic_DNA"/>
</dbReference>
<reference evidence="1 2" key="1">
    <citation type="submission" date="2024-05" db="EMBL/GenBank/DDBJ databases">
        <title>Genome sequencing and assembly of Indian major carp, Cirrhinus mrigala (Hamilton, 1822).</title>
        <authorList>
            <person name="Mohindra V."/>
            <person name="Chowdhury L.M."/>
            <person name="Lal K."/>
            <person name="Jena J.K."/>
        </authorList>
    </citation>
    <scope>NUCLEOTIDE SEQUENCE [LARGE SCALE GENOMIC DNA]</scope>
    <source>
        <strain evidence="1">CM1030</strain>
        <tissue evidence="1">Blood</tissue>
    </source>
</reference>
<dbReference type="Proteomes" id="UP001529510">
    <property type="component" value="Unassembled WGS sequence"/>
</dbReference>
<accession>A0ABD0Q9E4</accession>
<comment type="caution">
    <text evidence="1">The sequence shown here is derived from an EMBL/GenBank/DDBJ whole genome shotgun (WGS) entry which is preliminary data.</text>
</comment>
<dbReference type="AlphaFoldDB" id="A0ABD0Q9E4"/>
<organism evidence="1 2">
    <name type="scientific">Cirrhinus mrigala</name>
    <name type="common">Mrigala</name>
    <dbReference type="NCBI Taxonomy" id="683832"/>
    <lineage>
        <taxon>Eukaryota</taxon>
        <taxon>Metazoa</taxon>
        <taxon>Chordata</taxon>
        <taxon>Craniata</taxon>
        <taxon>Vertebrata</taxon>
        <taxon>Euteleostomi</taxon>
        <taxon>Actinopterygii</taxon>
        <taxon>Neopterygii</taxon>
        <taxon>Teleostei</taxon>
        <taxon>Ostariophysi</taxon>
        <taxon>Cypriniformes</taxon>
        <taxon>Cyprinidae</taxon>
        <taxon>Labeoninae</taxon>
        <taxon>Labeonini</taxon>
        <taxon>Cirrhinus</taxon>
    </lineage>
</organism>
<protein>
    <submittedName>
        <fullName evidence="1">Uncharacterized protein</fullName>
    </submittedName>
</protein>
<name>A0ABD0Q9E4_CIRMR</name>
<keyword evidence="2" id="KW-1185">Reference proteome</keyword>
<evidence type="ECO:0000313" key="2">
    <source>
        <dbReference type="Proteomes" id="UP001529510"/>
    </source>
</evidence>
<evidence type="ECO:0000313" key="1">
    <source>
        <dbReference type="EMBL" id="KAL0182313.1"/>
    </source>
</evidence>
<feature type="non-terminal residue" evidence="1">
    <location>
        <position position="76"/>
    </location>
</feature>
<gene>
    <name evidence="1" type="ORF">M9458_021688</name>
</gene>